<gene>
    <name evidence="1" type="ORF">ACFPJ5_07370</name>
</gene>
<dbReference type="PROSITE" id="PS51257">
    <property type="entry name" value="PROKAR_LIPOPROTEIN"/>
    <property type="match status" value="1"/>
</dbReference>
<organism evidence="1 2">
    <name type="scientific">Salinirubrum litoreum</name>
    <dbReference type="NCBI Taxonomy" id="1126234"/>
    <lineage>
        <taxon>Archaea</taxon>
        <taxon>Methanobacteriati</taxon>
        <taxon>Methanobacteriota</taxon>
        <taxon>Stenosarchaea group</taxon>
        <taxon>Halobacteria</taxon>
        <taxon>Halobacteriales</taxon>
        <taxon>Haloferacaceae</taxon>
        <taxon>Salinirubrum</taxon>
    </lineage>
</organism>
<dbReference type="Proteomes" id="UP001596201">
    <property type="component" value="Unassembled WGS sequence"/>
</dbReference>
<dbReference type="EMBL" id="JBHSKX010000001">
    <property type="protein sequence ID" value="MFC5366757.1"/>
    <property type="molecule type" value="Genomic_DNA"/>
</dbReference>
<protein>
    <submittedName>
        <fullName evidence="1">Uncharacterized protein</fullName>
    </submittedName>
</protein>
<comment type="caution">
    <text evidence="1">The sequence shown here is derived from an EMBL/GenBank/DDBJ whole genome shotgun (WGS) entry which is preliminary data.</text>
</comment>
<proteinExistence type="predicted"/>
<dbReference type="RefSeq" id="WP_227227908.1">
    <property type="nucleotide sequence ID" value="NZ_JAJCVJ010000001.1"/>
</dbReference>
<name>A0ABD5R9Y8_9EURY</name>
<keyword evidence="2" id="KW-1185">Reference proteome</keyword>
<accession>A0ABD5R9Y8</accession>
<sequence>MKRRRLILGGLSIGLVGVGSGCLSDLHSNVRATEITEVEVWNADDSGHTFQVSVFDTNGEKTYQRSIELEGASGNRVTREVLSDAPDTAAEVRARVDDKTDEKTLDGYERPVQLSIKYNADQQLAIVDFV</sequence>
<reference evidence="1 2" key="1">
    <citation type="journal article" date="2019" name="Int. J. Syst. Evol. Microbiol.">
        <title>The Global Catalogue of Microorganisms (GCM) 10K type strain sequencing project: providing services to taxonomists for standard genome sequencing and annotation.</title>
        <authorList>
            <consortium name="The Broad Institute Genomics Platform"/>
            <consortium name="The Broad Institute Genome Sequencing Center for Infectious Disease"/>
            <person name="Wu L."/>
            <person name="Ma J."/>
        </authorList>
    </citation>
    <scope>NUCLEOTIDE SEQUENCE [LARGE SCALE GENOMIC DNA]</scope>
    <source>
        <strain evidence="1 2">CGMCC 1.12237</strain>
    </source>
</reference>
<evidence type="ECO:0000313" key="2">
    <source>
        <dbReference type="Proteomes" id="UP001596201"/>
    </source>
</evidence>
<evidence type="ECO:0000313" key="1">
    <source>
        <dbReference type="EMBL" id="MFC5366757.1"/>
    </source>
</evidence>
<dbReference type="AlphaFoldDB" id="A0ABD5R9Y8"/>